<feature type="region of interest" description="Disordered" evidence="1">
    <location>
        <begin position="834"/>
        <end position="920"/>
    </location>
</feature>
<dbReference type="InterPro" id="IPR053063">
    <property type="entry name" value="PWWP_domain_containing_PDP"/>
</dbReference>
<dbReference type="SUPFAM" id="SSF63748">
    <property type="entry name" value="Tudor/PWWP/MBT"/>
    <property type="match status" value="1"/>
</dbReference>
<feature type="region of interest" description="Disordered" evidence="1">
    <location>
        <begin position="498"/>
        <end position="544"/>
    </location>
</feature>
<evidence type="ECO:0000259" key="2">
    <source>
        <dbReference type="PROSITE" id="PS50812"/>
    </source>
</evidence>
<dbReference type="Pfam" id="PF00855">
    <property type="entry name" value="PWWP"/>
    <property type="match status" value="1"/>
</dbReference>
<dbReference type="Proteomes" id="UP001604277">
    <property type="component" value="Unassembled WGS sequence"/>
</dbReference>
<dbReference type="CDD" id="cd05162">
    <property type="entry name" value="PWWP"/>
    <property type="match status" value="1"/>
</dbReference>
<reference evidence="4" key="1">
    <citation type="submission" date="2024-07" db="EMBL/GenBank/DDBJ databases">
        <title>Two chromosome-level genome assemblies of Korean endemic species Abeliophyllum distichum and Forsythia ovata (Oleaceae).</title>
        <authorList>
            <person name="Jang H."/>
        </authorList>
    </citation>
    <scope>NUCLEOTIDE SEQUENCE [LARGE SCALE GENOMIC DNA]</scope>
</reference>
<organism evidence="3 4">
    <name type="scientific">Forsythia ovata</name>
    <dbReference type="NCBI Taxonomy" id="205694"/>
    <lineage>
        <taxon>Eukaryota</taxon>
        <taxon>Viridiplantae</taxon>
        <taxon>Streptophyta</taxon>
        <taxon>Embryophyta</taxon>
        <taxon>Tracheophyta</taxon>
        <taxon>Spermatophyta</taxon>
        <taxon>Magnoliopsida</taxon>
        <taxon>eudicotyledons</taxon>
        <taxon>Gunneridae</taxon>
        <taxon>Pentapetalae</taxon>
        <taxon>asterids</taxon>
        <taxon>lamiids</taxon>
        <taxon>Lamiales</taxon>
        <taxon>Oleaceae</taxon>
        <taxon>Forsythieae</taxon>
        <taxon>Forsythia</taxon>
    </lineage>
</organism>
<dbReference type="SMART" id="SM00293">
    <property type="entry name" value="PWWP"/>
    <property type="match status" value="1"/>
</dbReference>
<feature type="compositionally biased region" description="Basic residues" evidence="1">
    <location>
        <begin position="527"/>
        <end position="541"/>
    </location>
</feature>
<dbReference type="EMBL" id="JBFOLJ010000008">
    <property type="protein sequence ID" value="KAL2515344.1"/>
    <property type="molecule type" value="Genomic_DNA"/>
</dbReference>
<dbReference type="PANTHER" id="PTHR42851">
    <property type="entry name" value="ALDOLASE-RELATED"/>
    <property type="match status" value="1"/>
</dbReference>
<gene>
    <name evidence="3" type="ORF">Fot_29315</name>
</gene>
<dbReference type="Gene3D" id="2.30.30.140">
    <property type="match status" value="1"/>
</dbReference>
<protein>
    <recommendedName>
        <fullName evidence="2">PWWP domain-containing protein</fullName>
    </recommendedName>
</protein>
<proteinExistence type="predicted"/>
<sequence>MENQKISGLLEDGFTVAKLRQTQNQCDKTLEEKDSGLFSNLSEKFTVDVYGETARKMSNRKMEESTGCEGVTGNNQGREVSLDSVTNSNEFNDIRMSVLEGNLEFGEKNEVYVENVVSREAVDQGNDTLQLFESNSPTKIEVSGKGINLFVDLLCSQDGIYVGRDNVNNTGEHVVRVNDLDQDNRAKGNGTLPSEDVENVSAKIEGDNDGKQQHEFGVGDMVWVKTPNQLWWPGMIRDPSNTAKDTENFEGTGCILVKYFGNVNSLWCNHSNLKPFLEYFEQMLMQNNSSIFLGSVEKALSEIGWRVKAEMTCPCFLKGSQKIDAQCSVESREVNSMSKGKMGKSDVLSLSQFEPSSFLARAKHLAQVGSLPGKIELTIIKNCLSAFYSSVGHCQLPLLQLRPPIGDTSQNAEDWLTSQLMDKGCNNASEGSRNFVQNDNDDFTLSRLGNMNHNDDAEAVLDGKTTLSGKGHESRERKKSKYLSYPYVDVNQGLKSVVENGTEGPKHVSGPASKPTPPSKCSDKNTQKKATRKPFKGSHKISKSDDVNTSSAELLAELSLTALDGFYPKKIKHTDSLKRFYCSFRQFTFLNHEKLQNCPEADIMPRKAKKRKEGVKSAGVKATNDSFGKSTNSITNNSSVIGCEETGSDVPRKGKTSKKRMEAGATPELPQVNNITSDSFGTSTNYIRNNSSVIGFEETGSDVPRKEKTYKKRKKAGATPELPQVNMIDGLLDLNGNNLSFSVEKMPFSGTSTPKGKLVPKRKKEGLASPNKNAVDLVDENINSFTTALGLKDVQATVQSNSQLNNGAGLKDDAKFTNAESTAQESEVNMKNAGSGFSIQNSLHGDPLLSNFQPERKKRKRKTNTGPVSSPIPDLNGDASEPGSLGKDTSELNAAPPNGKPEPKRRRRNKSDISGSNLNINKMSKKEEDFGAILLLNFAPGFPPPSKETLIPIFSRFGLLKESETQVLNDSMAQIVYERKSDGGFACRSLEKSNPFGASLASFNIKFLPGASQTIEEQNGVQTPRPFAPAKARKTLAKPREAPDLIAMRENVEKMKSVLEKAGDSLLPEMRTKLENEIKSFLNKISTMGGSSSS</sequence>
<dbReference type="InterPro" id="IPR000313">
    <property type="entry name" value="PWWP_dom"/>
</dbReference>
<evidence type="ECO:0000256" key="1">
    <source>
        <dbReference type="SAM" id="MobiDB-lite"/>
    </source>
</evidence>
<keyword evidence="4" id="KW-1185">Reference proteome</keyword>
<evidence type="ECO:0000313" key="4">
    <source>
        <dbReference type="Proteomes" id="UP001604277"/>
    </source>
</evidence>
<dbReference type="PANTHER" id="PTHR42851:SF8">
    <property type="entry name" value="PWWP DOMAIN-CONTAINING PROTEIN"/>
    <property type="match status" value="1"/>
</dbReference>
<comment type="caution">
    <text evidence="3">The sequence shown here is derived from an EMBL/GenBank/DDBJ whole genome shotgun (WGS) entry which is preliminary data.</text>
</comment>
<evidence type="ECO:0000313" key="3">
    <source>
        <dbReference type="EMBL" id="KAL2515344.1"/>
    </source>
</evidence>
<name>A0ABD1TRK4_9LAMI</name>
<feature type="domain" description="PWWP" evidence="2">
    <location>
        <begin position="218"/>
        <end position="279"/>
    </location>
</feature>
<dbReference type="AlphaFoldDB" id="A0ABD1TRK4"/>
<accession>A0ABD1TRK4</accession>
<feature type="region of interest" description="Disordered" evidence="1">
    <location>
        <begin position="638"/>
        <end position="664"/>
    </location>
</feature>
<dbReference type="PROSITE" id="PS50812">
    <property type="entry name" value="PWWP"/>
    <property type="match status" value="1"/>
</dbReference>
<feature type="region of interest" description="Disordered" evidence="1">
    <location>
        <begin position="750"/>
        <end position="770"/>
    </location>
</feature>